<keyword evidence="2" id="KW-0732">Signal</keyword>
<feature type="transmembrane region" description="Helical" evidence="1">
    <location>
        <begin position="45"/>
        <end position="63"/>
    </location>
</feature>
<evidence type="ECO:0000256" key="2">
    <source>
        <dbReference type="SAM" id="SignalP"/>
    </source>
</evidence>
<dbReference type="Proteomes" id="UP001054252">
    <property type="component" value="Unassembled WGS sequence"/>
</dbReference>
<feature type="signal peptide" evidence="2">
    <location>
        <begin position="1"/>
        <end position="21"/>
    </location>
</feature>
<evidence type="ECO:0000313" key="3">
    <source>
        <dbReference type="EMBL" id="GKV48748.1"/>
    </source>
</evidence>
<keyword evidence="1" id="KW-0812">Transmembrane</keyword>
<keyword evidence="1" id="KW-1133">Transmembrane helix</keyword>
<evidence type="ECO:0000256" key="1">
    <source>
        <dbReference type="SAM" id="Phobius"/>
    </source>
</evidence>
<keyword evidence="4" id="KW-1185">Reference proteome</keyword>
<accession>A0AAV5MGU0</accession>
<sequence length="67" mass="7234">MGMNSFLVGLAPFAALASLECLEVGLNTQQSSHVKGDETTRPPINFSVLCKIFLLSFVGIIVMQNCM</sequence>
<feature type="chain" id="PRO_5043887637" evidence="2">
    <location>
        <begin position="22"/>
        <end position="67"/>
    </location>
</feature>
<dbReference type="AlphaFoldDB" id="A0AAV5MGU0"/>
<reference evidence="3 4" key="1">
    <citation type="journal article" date="2021" name="Commun. Biol.">
        <title>The genome of Shorea leprosula (Dipterocarpaceae) highlights the ecological relevance of drought in aseasonal tropical rainforests.</title>
        <authorList>
            <person name="Ng K.K.S."/>
            <person name="Kobayashi M.J."/>
            <person name="Fawcett J.A."/>
            <person name="Hatakeyama M."/>
            <person name="Paape T."/>
            <person name="Ng C.H."/>
            <person name="Ang C.C."/>
            <person name="Tnah L.H."/>
            <person name="Lee C.T."/>
            <person name="Nishiyama T."/>
            <person name="Sese J."/>
            <person name="O'Brien M.J."/>
            <person name="Copetti D."/>
            <person name="Mohd Noor M.I."/>
            <person name="Ong R.C."/>
            <person name="Putra M."/>
            <person name="Sireger I.Z."/>
            <person name="Indrioko S."/>
            <person name="Kosugi Y."/>
            <person name="Izuno A."/>
            <person name="Isagi Y."/>
            <person name="Lee S.L."/>
            <person name="Shimizu K.K."/>
        </authorList>
    </citation>
    <scope>NUCLEOTIDE SEQUENCE [LARGE SCALE GENOMIC DNA]</scope>
    <source>
        <strain evidence="3">214</strain>
    </source>
</reference>
<organism evidence="3 4">
    <name type="scientific">Rubroshorea leprosula</name>
    <dbReference type="NCBI Taxonomy" id="152421"/>
    <lineage>
        <taxon>Eukaryota</taxon>
        <taxon>Viridiplantae</taxon>
        <taxon>Streptophyta</taxon>
        <taxon>Embryophyta</taxon>
        <taxon>Tracheophyta</taxon>
        <taxon>Spermatophyta</taxon>
        <taxon>Magnoliopsida</taxon>
        <taxon>eudicotyledons</taxon>
        <taxon>Gunneridae</taxon>
        <taxon>Pentapetalae</taxon>
        <taxon>rosids</taxon>
        <taxon>malvids</taxon>
        <taxon>Malvales</taxon>
        <taxon>Dipterocarpaceae</taxon>
        <taxon>Rubroshorea</taxon>
    </lineage>
</organism>
<dbReference type="EMBL" id="BPVZ01000269">
    <property type="protein sequence ID" value="GKV48748.1"/>
    <property type="molecule type" value="Genomic_DNA"/>
</dbReference>
<evidence type="ECO:0000313" key="4">
    <source>
        <dbReference type="Proteomes" id="UP001054252"/>
    </source>
</evidence>
<protein>
    <submittedName>
        <fullName evidence="3">Uncharacterized protein</fullName>
    </submittedName>
</protein>
<keyword evidence="1" id="KW-0472">Membrane</keyword>
<comment type="caution">
    <text evidence="3">The sequence shown here is derived from an EMBL/GenBank/DDBJ whole genome shotgun (WGS) entry which is preliminary data.</text>
</comment>
<name>A0AAV5MGU0_9ROSI</name>
<proteinExistence type="predicted"/>
<gene>
    <name evidence="3" type="ORF">SLEP1_g55545</name>
</gene>